<organism evidence="12">
    <name type="scientific">Arthroderma gypseum (strain ATCC MYA-4604 / CBS 118893)</name>
    <name type="common">Microsporum gypseum</name>
    <dbReference type="NCBI Taxonomy" id="535722"/>
    <lineage>
        <taxon>Eukaryota</taxon>
        <taxon>Fungi</taxon>
        <taxon>Dikarya</taxon>
        <taxon>Ascomycota</taxon>
        <taxon>Pezizomycotina</taxon>
        <taxon>Eurotiomycetes</taxon>
        <taxon>Eurotiomycetidae</taxon>
        <taxon>Onygenales</taxon>
        <taxon>Arthrodermataceae</taxon>
        <taxon>Nannizzia</taxon>
    </lineage>
</organism>
<dbReference type="EMBL" id="DS989825">
    <property type="protein sequence ID" value="EFR02296.1"/>
    <property type="molecule type" value="Genomic_DNA"/>
</dbReference>
<evidence type="ECO:0000256" key="1">
    <source>
        <dbReference type="ARBA" id="ARBA00004123"/>
    </source>
</evidence>
<proteinExistence type="predicted"/>
<evidence type="ECO:0000256" key="2">
    <source>
        <dbReference type="ARBA" id="ARBA00018346"/>
    </source>
</evidence>
<dbReference type="Pfam" id="PF04082">
    <property type="entry name" value="Fungal_trans"/>
    <property type="match status" value="1"/>
</dbReference>
<comment type="subcellular location">
    <subcellularLocation>
        <location evidence="1">Nucleus</location>
    </subcellularLocation>
</comment>
<dbReference type="GO" id="GO:0008270">
    <property type="term" value="F:zinc ion binding"/>
    <property type="evidence" value="ECO:0007669"/>
    <property type="project" value="InterPro"/>
</dbReference>
<protein>
    <recommendedName>
        <fullName evidence="2">C6 finger domain transcription factor nscR</fullName>
    </recommendedName>
    <alternativeName>
        <fullName evidence="8">Neosartiricin B biosynthesis protein R</fullName>
    </alternativeName>
</protein>
<dbReference type="SMART" id="SM00066">
    <property type="entry name" value="GAL4"/>
    <property type="match status" value="1"/>
</dbReference>
<dbReference type="GeneID" id="10027981"/>
<dbReference type="OrthoDB" id="6612291at2759"/>
<dbReference type="RefSeq" id="XP_003172707.1">
    <property type="nucleotide sequence ID" value="XM_003172659.1"/>
</dbReference>
<accession>E4UVG9</accession>
<dbReference type="PROSITE" id="PS00463">
    <property type="entry name" value="ZN2_CY6_FUNGAL_1"/>
    <property type="match status" value="1"/>
</dbReference>
<evidence type="ECO:0000256" key="6">
    <source>
        <dbReference type="ARBA" id="ARBA00023163"/>
    </source>
</evidence>
<evidence type="ECO:0000256" key="8">
    <source>
        <dbReference type="ARBA" id="ARBA00031692"/>
    </source>
</evidence>
<keyword evidence="4" id="KW-0805">Transcription regulation</keyword>
<evidence type="ECO:0000313" key="11">
    <source>
        <dbReference type="EMBL" id="EFR02296.1"/>
    </source>
</evidence>
<evidence type="ECO:0000256" key="4">
    <source>
        <dbReference type="ARBA" id="ARBA00023015"/>
    </source>
</evidence>
<dbReference type="Pfam" id="PF00172">
    <property type="entry name" value="Zn_clus"/>
    <property type="match status" value="1"/>
</dbReference>
<evidence type="ECO:0000256" key="7">
    <source>
        <dbReference type="ARBA" id="ARBA00023242"/>
    </source>
</evidence>
<dbReference type="HOGENOM" id="CLU_013296_2_0_1"/>
<dbReference type="InterPro" id="IPR050613">
    <property type="entry name" value="Sec_Metabolite_Reg"/>
</dbReference>
<dbReference type="eggNOG" id="ENOG502SI1U">
    <property type="taxonomic scope" value="Eukaryota"/>
</dbReference>
<dbReference type="PANTHER" id="PTHR31001">
    <property type="entry name" value="UNCHARACTERIZED TRANSCRIPTIONAL REGULATORY PROTEIN"/>
    <property type="match status" value="1"/>
</dbReference>
<dbReference type="STRING" id="535722.E4UVG9"/>
<dbReference type="OMA" id="VIIWLAN"/>
<name>E4UVG9_ARTGP</name>
<evidence type="ECO:0000313" key="12">
    <source>
        <dbReference type="Proteomes" id="UP000002669"/>
    </source>
</evidence>
<keyword evidence="5" id="KW-0238">DNA-binding</keyword>
<dbReference type="PROSITE" id="PS50048">
    <property type="entry name" value="ZN2_CY6_FUNGAL_2"/>
    <property type="match status" value="1"/>
</dbReference>
<dbReference type="InterPro" id="IPR007219">
    <property type="entry name" value="XnlR_reg_dom"/>
</dbReference>
<feature type="domain" description="Zn(2)-C6 fungal-type" evidence="10">
    <location>
        <begin position="19"/>
        <end position="51"/>
    </location>
</feature>
<dbReference type="GO" id="GO:0003677">
    <property type="term" value="F:DNA binding"/>
    <property type="evidence" value="ECO:0007669"/>
    <property type="project" value="UniProtKB-KW"/>
</dbReference>
<dbReference type="AlphaFoldDB" id="E4UVG9"/>
<dbReference type="Proteomes" id="UP000002669">
    <property type="component" value="Unassembled WGS sequence"/>
</dbReference>
<dbReference type="CDD" id="cd00067">
    <property type="entry name" value="GAL4"/>
    <property type="match status" value="1"/>
</dbReference>
<dbReference type="GO" id="GO:0005634">
    <property type="term" value="C:nucleus"/>
    <property type="evidence" value="ECO:0007669"/>
    <property type="project" value="UniProtKB-SubCell"/>
</dbReference>
<dbReference type="InterPro" id="IPR036864">
    <property type="entry name" value="Zn2-C6_fun-type_DNA-bd_sf"/>
</dbReference>
<evidence type="ECO:0000256" key="9">
    <source>
        <dbReference type="ARBA" id="ARBA00045154"/>
    </source>
</evidence>
<evidence type="ECO:0000259" key="10">
    <source>
        <dbReference type="PROSITE" id="PS50048"/>
    </source>
</evidence>
<comment type="function">
    <text evidence="9">Transcription factor that specifically regulates the neosartoricin B biosynthesis gene cluster.</text>
</comment>
<gene>
    <name evidence="11" type="ORF">MGYG_05294</name>
</gene>
<sequence>MNDNASAATTRRRNGTIASCEPCRKRKTRCGHERPVCNSCQQRGLSSTCFYRPSPVKKGRSNLRGTAADSHPLLPQASNNHLSGRGIHQFLAQDIVETSAHRFRPSPEAIRREQVVSIAKVLGYLRDCELLCNLVTAYYSASQASVIPSSLISSALPSLIQTINKFGLFNDTADDGPGLLRLSEDVLCSTSAQININASLTPSDFMGLYTGDTLRLEYLGIVFSVAARSCLIGLAKEGRQHDAFIQDMYSYSTICLRLAREVAPINDMLVWFGQDHLMLTACIEGDLSESTWRRLGELYSDILALGIYRELFNVADTPFFLTECRRKVFAKVYYIDKFVSTLFNRPPRLLKRYSDSKWPLDLTDAEVLAGTVELAEARAKLTPDGWNTEGKFCASSWARVRCITAEMLEEIYKYNLRPMTVENITKLKNISERNRKAWETIPSHLHYNTHCWTSELHPQVCFMLTVVQLAFLQCDFQIFRILERSDPQSSQQLLKISLEIISLIHELGSFRRKAVYLHLRFSYIILCYGLSPAIVLAKAAQNLARGVPHRPLLPPELDHSKLIRTLSVFISHLESISGPGEPNHDICVQASKTITKMLDELLNPSLTSLDSASTGTPTTQLANLDDMTLGIMGADTINGIDWGGV</sequence>
<dbReference type="InParanoid" id="E4UVG9"/>
<dbReference type="PANTHER" id="PTHR31001:SF40">
    <property type="entry name" value="ZN(II)2CYS6 TRANSCRIPTION FACTOR (EUROFUNG)"/>
    <property type="match status" value="1"/>
</dbReference>
<dbReference type="Gene3D" id="4.10.240.10">
    <property type="entry name" value="Zn(2)-C6 fungal-type DNA-binding domain"/>
    <property type="match status" value="1"/>
</dbReference>
<dbReference type="VEuPathDB" id="FungiDB:MGYG_05294"/>
<dbReference type="CDD" id="cd12148">
    <property type="entry name" value="fungal_TF_MHR"/>
    <property type="match status" value="1"/>
</dbReference>
<dbReference type="GO" id="GO:0006351">
    <property type="term" value="P:DNA-templated transcription"/>
    <property type="evidence" value="ECO:0007669"/>
    <property type="project" value="InterPro"/>
</dbReference>
<dbReference type="GO" id="GO:0000981">
    <property type="term" value="F:DNA-binding transcription factor activity, RNA polymerase II-specific"/>
    <property type="evidence" value="ECO:0007669"/>
    <property type="project" value="InterPro"/>
</dbReference>
<evidence type="ECO:0000256" key="3">
    <source>
        <dbReference type="ARBA" id="ARBA00022723"/>
    </source>
</evidence>
<dbReference type="SUPFAM" id="SSF57701">
    <property type="entry name" value="Zn2/Cys6 DNA-binding domain"/>
    <property type="match status" value="1"/>
</dbReference>
<keyword evidence="7" id="KW-0539">Nucleus</keyword>
<dbReference type="InterPro" id="IPR001138">
    <property type="entry name" value="Zn2Cys6_DnaBD"/>
</dbReference>
<reference evidence="12" key="1">
    <citation type="journal article" date="2012" name="MBio">
        <title>Comparative genome analysis of Trichophyton rubrum and related dermatophytes reveals candidate genes involved in infection.</title>
        <authorList>
            <person name="Martinez D.A."/>
            <person name="Oliver B.G."/>
            <person name="Graeser Y."/>
            <person name="Goldberg J.M."/>
            <person name="Li W."/>
            <person name="Martinez-Rossi N.M."/>
            <person name="Monod M."/>
            <person name="Shelest E."/>
            <person name="Barton R.C."/>
            <person name="Birch E."/>
            <person name="Brakhage A.A."/>
            <person name="Chen Z."/>
            <person name="Gurr S.J."/>
            <person name="Heiman D."/>
            <person name="Heitman J."/>
            <person name="Kosti I."/>
            <person name="Rossi A."/>
            <person name="Saif S."/>
            <person name="Samalova M."/>
            <person name="Saunders C.W."/>
            <person name="Shea T."/>
            <person name="Summerbell R.C."/>
            <person name="Xu J."/>
            <person name="Young S."/>
            <person name="Zeng Q."/>
            <person name="Birren B.W."/>
            <person name="Cuomo C.A."/>
            <person name="White T.C."/>
        </authorList>
    </citation>
    <scope>NUCLEOTIDE SEQUENCE [LARGE SCALE GENOMIC DNA]</scope>
    <source>
        <strain evidence="12">ATCC MYA-4604 / CBS 118893</strain>
    </source>
</reference>
<keyword evidence="3" id="KW-0479">Metal-binding</keyword>
<keyword evidence="6" id="KW-0804">Transcription</keyword>
<keyword evidence="12" id="KW-1185">Reference proteome</keyword>
<evidence type="ECO:0000256" key="5">
    <source>
        <dbReference type="ARBA" id="ARBA00023125"/>
    </source>
</evidence>